<reference evidence="1" key="1">
    <citation type="journal article" date="2022" name="bioRxiv">
        <title>Population genetic analysis of Ophidiomyces ophidiicola, the causative agent of snake fungal disease, indicates recent introductions to the USA.</title>
        <authorList>
            <person name="Ladner J.T."/>
            <person name="Palmer J.M."/>
            <person name="Ettinger C.L."/>
            <person name="Stajich J.E."/>
            <person name="Farrell T.M."/>
            <person name="Glorioso B.M."/>
            <person name="Lawson B."/>
            <person name="Price S.J."/>
            <person name="Stengle A.G."/>
            <person name="Grear D.A."/>
            <person name="Lorch J.M."/>
        </authorList>
    </citation>
    <scope>NUCLEOTIDE SEQUENCE</scope>
    <source>
        <strain evidence="1">NWHC 24266-5</strain>
    </source>
</reference>
<protein>
    <submittedName>
        <fullName evidence="1">Uncharacterized protein</fullName>
    </submittedName>
</protein>
<evidence type="ECO:0000313" key="1">
    <source>
        <dbReference type="EMBL" id="KAI2388824.1"/>
    </source>
</evidence>
<comment type="caution">
    <text evidence="1">The sequence shown here is derived from an EMBL/GenBank/DDBJ whole genome shotgun (WGS) entry which is preliminary data.</text>
</comment>
<proteinExistence type="predicted"/>
<accession>A0ACB8UZE0</accession>
<dbReference type="EMBL" id="JALBCA010000028">
    <property type="protein sequence ID" value="KAI2388824.1"/>
    <property type="molecule type" value="Genomic_DNA"/>
</dbReference>
<name>A0ACB8UZE0_9EURO</name>
<gene>
    <name evidence="1" type="ORF">LOY88_002417</name>
</gene>
<sequence length="517" mass="57271">MTAPIQPIKRSFTVPSKPRRVRHSLGSYDRPSISIPSDDIIFYHPSATIVKFELPRSSSSSPILPDLDYPVDAIETLPWRTRSEVIAAIGALRIENVAGSAAFLKSGNVVYALLKNCQCWCVDAKATFVLRLRKLTYYRIEFPHETEEDLLRIEEWKQILSNIIRYEVTPCPFKRGFSVELPEEARTPKKKRAWRPKTILGIPNIPQNFEGSISSEDRESSESGSIADDFDSRSIRCGSVPPPTNRRFSHSSAFSMPRRTSFRVVSEPAPNFETLLAKFESESEKDRSTLVESASVASSASSFYSAVDPPPSFRSYSPSPLNRLPMSHTRETSVATIIPVPADDSSLDHYSATNDDQAPSSPASIPVDSDCSHSNIQPVLEVSIESQNTTIRQRIRARQRSLSPLPPSSTLFTPAPKSPINNLFDTIFEKTYTFVLGPPIHLLVMFLRLAAEVSSGDNPRHPAGTEVGRSSAESHMLDEIEDIWSEDDFGNPLSSIGSARQMRGESPAGSDLSSEVD</sequence>
<organism evidence="1">
    <name type="scientific">Ophidiomyces ophidiicola</name>
    <dbReference type="NCBI Taxonomy" id="1387563"/>
    <lineage>
        <taxon>Eukaryota</taxon>
        <taxon>Fungi</taxon>
        <taxon>Dikarya</taxon>
        <taxon>Ascomycota</taxon>
        <taxon>Pezizomycotina</taxon>
        <taxon>Eurotiomycetes</taxon>
        <taxon>Eurotiomycetidae</taxon>
        <taxon>Onygenales</taxon>
        <taxon>Onygenaceae</taxon>
        <taxon>Ophidiomyces</taxon>
    </lineage>
</organism>